<gene>
    <name evidence="3" type="primary">LOC104746073</name>
</gene>
<dbReference type="SUPFAM" id="SSF50965">
    <property type="entry name" value="Galactose oxidase, central domain"/>
    <property type="match status" value="1"/>
</dbReference>
<evidence type="ECO:0000259" key="1">
    <source>
        <dbReference type="PROSITE" id="PS50181"/>
    </source>
</evidence>
<dbReference type="InterPro" id="IPR001810">
    <property type="entry name" value="F-box_dom"/>
</dbReference>
<dbReference type="GeneID" id="104746073"/>
<dbReference type="Pfam" id="PF07734">
    <property type="entry name" value="FBA_1"/>
    <property type="match status" value="1"/>
</dbReference>
<dbReference type="Pfam" id="PF00646">
    <property type="entry name" value="F-box"/>
    <property type="match status" value="1"/>
</dbReference>
<dbReference type="NCBIfam" id="TIGR01640">
    <property type="entry name" value="F_box_assoc_1"/>
    <property type="match status" value="1"/>
</dbReference>
<dbReference type="RefSeq" id="XP_010465762.1">
    <property type="nucleotide sequence ID" value="XM_010467460.1"/>
</dbReference>
<dbReference type="InterPro" id="IPR036047">
    <property type="entry name" value="F-box-like_dom_sf"/>
</dbReference>
<dbReference type="InterPro" id="IPR011043">
    <property type="entry name" value="Gal_Oxase/kelch_b-propeller"/>
</dbReference>
<protein>
    <submittedName>
        <fullName evidence="3">F-box/kelch-repeat protein At3g17540</fullName>
    </submittedName>
</protein>
<proteinExistence type="predicted"/>
<dbReference type="PANTHER" id="PTHR31672">
    <property type="entry name" value="BNACNNG10540D PROTEIN"/>
    <property type="match status" value="1"/>
</dbReference>
<dbReference type="CDD" id="cd22157">
    <property type="entry name" value="F-box_AtFBW1-like"/>
    <property type="match status" value="1"/>
</dbReference>
<sequence>MMMITDLPHDLESEILSRVPAKSLAKLKTTCKRWYALFRDPNFVKTNLDKEAARELILLMNRRVHSISVNLSGIRNSVDPSMEVSGKLSSKDLKISNISHCDGLLLCTTNENTRLVVWNPCTGQTRSIKPRTRYRRNGSYTVGYVNSKSSCHSRNYKMLRICRYYDHQKLRAADFEIYDFGSDSWKVIDDGITWAWGTSSPGVSLNGNTYWVGRESETDIFLMSFDFTAERFVRLPLPYQIFDYDDIAILSSVREEKLSLLKQNFHVLSTEVKIWVTNKFAEAKDLLWSQFLVIDFSKFMLPSRMSVLSFLLDEENKVAVCCDTDMEDGYKTSVYIVGVDLYKEVYKDVTKELIFNCPRLVSYVPSLVNIQRTHPKAKRKRD</sequence>
<dbReference type="Gene3D" id="1.20.1280.50">
    <property type="match status" value="1"/>
</dbReference>
<dbReference type="InterPro" id="IPR050796">
    <property type="entry name" value="SCF_F-box_component"/>
</dbReference>
<reference evidence="3" key="2">
    <citation type="submission" date="2025-08" db="UniProtKB">
        <authorList>
            <consortium name="RefSeq"/>
        </authorList>
    </citation>
    <scope>IDENTIFICATION</scope>
    <source>
        <tissue evidence="3">Leaf</tissue>
    </source>
</reference>
<dbReference type="PROSITE" id="PS50181">
    <property type="entry name" value="FBOX"/>
    <property type="match status" value="1"/>
</dbReference>
<evidence type="ECO:0000313" key="2">
    <source>
        <dbReference type="Proteomes" id="UP000694864"/>
    </source>
</evidence>
<feature type="domain" description="F-box" evidence="1">
    <location>
        <begin position="1"/>
        <end position="48"/>
    </location>
</feature>
<dbReference type="Proteomes" id="UP000694864">
    <property type="component" value="Chromosome 15"/>
</dbReference>
<dbReference type="SUPFAM" id="SSF81383">
    <property type="entry name" value="F-box domain"/>
    <property type="match status" value="1"/>
</dbReference>
<reference evidence="2" key="1">
    <citation type="journal article" date="2014" name="Nat. Commun.">
        <title>The emerging biofuel crop Camelina sativa retains a highly undifferentiated hexaploid genome structure.</title>
        <authorList>
            <person name="Kagale S."/>
            <person name="Koh C."/>
            <person name="Nixon J."/>
            <person name="Bollina V."/>
            <person name="Clarke W.E."/>
            <person name="Tuteja R."/>
            <person name="Spillane C."/>
            <person name="Robinson S.J."/>
            <person name="Links M.G."/>
            <person name="Clarke C."/>
            <person name="Higgins E.E."/>
            <person name="Huebert T."/>
            <person name="Sharpe A.G."/>
            <person name="Parkin I.A."/>
        </authorList>
    </citation>
    <scope>NUCLEOTIDE SEQUENCE [LARGE SCALE GENOMIC DNA]</scope>
    <source>
        <strain evidence="2">cv. DH55</strain>
    </source>
</reference>
<evidence type="ECO:0000313" key="3">
    <source>
        <dbReference type="RefSeq" id="XP_010465762.1"/>
    </source>
</evidence>
<name>A0ABM0W500_CAMSA</name>
<keyword evidence="2" id="KW-1185">Reference proteome</keyword>
<dbReference type="InterPro" id="IPR006527">
    <property type="entry name" value="F-box-assoc_dom_typ1"/>
</dbReference>
<accession>A0ABM0W500</accession>
<organism evidence="2 3">
    <name type="scientific">Camelina sativa</name>
    <name type="common">False flax</name>
    <name type="synonym">Myagrum sativum</name>
    <dbReference type="NCBI Taxonomy" id="90675"/>
    <lineage>
        <taxon>Eukaryota</taxon>
        <taxon>Viridiplantae</taxon>
        <taxon>Streptophyta</taxon>
        <taxon>Embryophyta</taxon>
        <taxon>Tracheophyta</taxon>
        <taxon>Spermatophyta</taxon>
        <taxon>Magnoliopsida</taxon>
        <taxon>eudicotyledons</taxon>
        <taxon>Gunneridae</taxon>
        <taxon>Pentapetalae</taxon>
        <taxon>rosids</taxon>
        <taxon>malvids</taxon>
        <taxon>Brassicales</taxon>
        <taxon>Brassicaceae</taxon>
        <taxon>Camelineae</taxon>
        <taxon>Camelina</taxon>
    </lineage>
</organism>
<dbReference type="InterPro" id="IPR017451">
    <property type="entry name" value="F-box-assoc_interact_dom"/>
</dbReference>
<dbReference type="SMART" id="SM00256">
    <property type="entry name" value="FBOX"/>
    <property type="match status" value="1"/>
</dbReference>